<dbReference type="Bgee" id="ENSOCUG00000035723">
    <property type="expression patterns" value="Expressed in upper lobe of left lung and 2 other cell types or tissues"/>
</dbReference>
<evidence type="ECO:0000313" key="2">
    <source>
        <dbReference type="Ensembl" id="ENSOCUP00000044373.1"/>
    </source>
</evidence>
<accession>A0A5F9DDU9</accession>
<name>A0A5F9DDU9_RABIT</name>
<dbReference type="EMBL" id="AAGW02049441">
    <property type="status" value="NOT_ANNOTATED_CDS"/>
    <property type="molecule type" value="Genomic_DNA"/>
</dbReference>
<evidence type="ECO:0008006" key="4">
    <source>
        <dbReference type="Google" id="ProtNLM"/>
    </source>
</evidence>
<dbReference type="PANTHER" id="PTHR45703">
    <property type="entry name" value="DYNEIN HEAVY CHAIN"/>
    <property type="match status" value="1"/>
</dbReference>
<reference evidence="2" key="2">
    <citation type="submission" date="2025-08" db="UniProtKB">
        <authorList>
            <consortium name="Ensembl"/>
        </authorList>
    </citation>
    <scope>IDENTIFICATION</scope>
    <source>
        <strain evidence="2">Thorbecke</strain>
    </source>
</reference>
<proteinExistence type="predicted"/>
<protein>
    <recommendedName>
        <fullName evidence="4">Dynein heavy chain hydrolytic ATP-binding dynein motor region domain-containing protein</fullName>
    </recommendedName>
</protein>
<dbReference type="Gene3D" id="1.20.58.1120">
    <property type="match status" value="1"/>
</dbReference>
<evidence type="ECO:0000313" key="3">
    <source>
        <dbReference type="Proteomes" id="UP000001811"/>
    </source>
</evidence>
<dbReference type="SMR" id="A0A5F9DDU9"/>
<sequence length="189" mass="21920">MKATVRHEMTEGVTAYEEKLREQWLFDYPAQVALTCTQIWWTTEVGIAFARLEEGYENAMKDYYKKQVAQLKTLISMLIGQLSKGDRQKIMTICTIDVHARDVVAKMIAQKVDNAQAFLWLSQLRHRWDDETKHCFANICDAQFLYSYEYLGNTPRLVITPLTDRPSSGLPRSRSPSPVICPQSRRERI</sequence>
<dbReference type="GO" id="GO:0045505">
    <property type="term" value="F:dynein intermediate chain binding"/>
    <property type="evidence" value="ECO:0007669"/>
    <property type="project" value="InterPro"/>
</dbReference>
<dbReference type="STRING" id="9986.ENSOCUP00000044373"/>
<dbReference type="GO" id="GO:0051959">
    <property type="term" value="F:dynein light intermediate chain binding"/>
    <property type="evidence" value="ECO:0007669"/>
    <property type="project" value="InterPro"/>
</dbReference>
<reference evidence="2 3" key="1">
    <citation type="journal article" date="2011" name="Nature">
        <title>A high-resolution map of human evolutionary constraint using 29 mammals.</title>
        <authorList>
            <person name="Lindblad-Toh K."/>
            <person name="Garber M."/>
            <person name="Zuk O."/>
            <person name="Lin M.F."/>
            <person name="Parker B.J."/>
            <person name="Washietl S."/>
            <person name="Kheradpour P."/>
            <person name="Ernst J."/>
            <person name="Jordan G."/>
            <person name="Mauceli E."/>
            <person name="Ward L.D."/>
            <person name="Lowe C.B."/>
            <person name="Holloway A.K."/>
            <person name="Clamp M."/>
            <person name="Gnerre S."/>
            <person name="Alfoldi J."/>
            <person name="Beal K."/>
            <person name="Chang J."/>
            <person name="Clawson H."/>
            <person name="Cuff J."/>
            <person name="Di Palma F."/>
            <person name="Fitzgerald S."/>
            <person name="Flicek P."/>
            <person name="Guttman M."/>
            <person name="Hubisz M.J."/>
            <person name="Jaffe D.B."/>
            <person name="Jungreis I."/>
            <person name="Kent W.J."/>
            <person name="Kostka D."/>
            <person name="Lara M."/>
            <person name="Martins A.L."/>
            <person name="Massingham T."/>
            <person name="Moltke I."/>
            <person name="Raney B.J."/>
            <person name="Rasmussen M.D."/>
            <person name="Robinson J."/>
            <person name="Stark A."/>
            <person name="Vilella A.J."/>
            <person name="Wen J."/>
            <person name="Xie X."/>
            <person name="Zody M.C."/>
            <person name="Baldwin J."/>
            <person name="Bloom T."/>
            <person name="Chin C.W."/>
            <person name="Heiman D."/>
            <person name="Nicol R."/>
            <person name="Nusbaum C."/>
            <person name="Young S."/>
            <person name="Wilkinson J."/>
            <person name="Worley K.C."/>
            <person name="Kovar C.L."/>
            <person name="Muzny D.M."/>
            <person name="Gibbs R.A."/>
            <person name="Cree A."/>
            <person name="Dihn H.H."/>
            <person name="Fowler G."/>
            <person name="Jhangiani S."/>
            <person name="Joshi V."/>
            <person name="Lee S."/>
            <person name="Lewis L.R."/>
            <person name="Nazareth L.V."/>
            <person name="Okwuonu G."/>
            <person name="Santibanez J."/>
            <person name="Warren W.C."/>
            <person name="Mardis E.R."/>
            <person name="Weinstock G.M."/>
            <person name="Wilson R.K."/>
            <person name="Delehaunty K."/>
            <person name="Dooling D."/>
            <person name="Fronik C."/>
            <person name="Fulton L."/>
            <person name="Fulton B."/>
            <person name="Graves T."/>
            <person name="Minx P."/>
            <person name="Sodergren E."/>
            <person name="Birney E."/>
            <person name="Margulies E.H."/>
            <person name="Herrero J."/>
            <person name="Green E.D."/>
            <person name="Haussler D."/>
            <person name="Siepel A."/>
            <person name="Goldman N."/>
            <person name="Pollard K.S."/>
            <person name="Pedersen J.S."/>
            <person name="Lander E.S."/>
            <person name="Kellis M."/>
        </authorList>
    </citation>
    <scope>NUCLEOTIDE SEQUENCE [LARGE SCALE GENOMIC DNA]</scope>
    <source>
        <strain evidence="2 3">Thorbecke inbred</strain>
    </source>
</reference>
<dbReference type="FunFam" id="1.20.58.1120:FF:000002">
    <property type="entry name" value="Dynein heavy chain 9, axonemal"/>
    <property type="match status" value="1"/>
</dbReference>
<dbReference type="PANTHER" id="PTHR45703:SF4">
    <property type="entry name" value="DYNEIN AXONEMAL HEAVY CHAIN 17"/>
    <property type="match status" value="1"/>
</dbReference>
<dbReference type="GO" id="GO:0007018">
    <property type="term" value="P:microtubule-based movement"/>
    <property type="evidence" value="ECO:0007669"/>
    <property type="project" value="InterPro"/>
</dbReference>
<dbReference type="GO" id="GO:0030286">
    <property type="term" value="C:dynein complex"/>
    <property type="evidence" value="ECO:0007669"/>
    <property type="project" value="InterPro"/>
</dbReference>
<organism evidence="2 3">
    <name type="scientific">Oryctolagus cuniculus</name>
    <name type="common">Rabbit</name>
    <dbReference type="NCBI Taxonomy" id="9986"/>
    <lineage>
        <taxon>Eukaryota</taxon>
        <taxon>Metazoa</taxon>
        <taxon>Chordata</taxon>
        <taxon>Craniata</taxon>
        <taxon>Vertebrata</taxon>
        <taxon>Euteleostomi</taxon>
        <taxon>Mammalia</taxon>
        <taxon>Eutheria</taxon>
        <taxon>Euarchontoglires</taxon>
        <taxon>Glires</taxon>
        <taxon>Lagomorpha</taxon>
        <taxon>Leporidae</taxon>
        <taxon>Oryctolagus</taxon>
    </lineage>
</organism>
<dbReference type="Ensembl" id="ENSOCUT00000059410.1">
    <property type="protein sequence ID" value="ENSOCUP00000044373.1"/>
    <property type="gene ID" value="ENSOCUG00000035723.1"/>
</dbReference>
<keyword evidence="3" id="KW-1185">Reference proteome</keyword>
<dbReference type="Proteomes" id="UP000001811">
    <property type="component" value="Chromosome 19"/>
</dbReference>
<dbReference type="InParanoid" id="A0A5F9DDU9"/>
<dbReference type="InterPro" id="IPR026983">
    <property type="entry name" value="DHC"/>
</dbReference>
<feature type="region of interest" description="Disordered" evidence="1">
    <location>
        <begin position="164"/>
        <end position="189"/>
    </location>
</feature>
<feature type="compositionally biased region" description="Low complexity" evidence="1">
    <location>
        <begin position="165"/>
        <end position="178"/>
    </location>
</feature>
<dbReference type="AlphaFoldDB" id="A0A5F9DDU9"/>
<dbReference type="GeneTree" id="ENSGT00940000154076"/>
<evidence type="ECO:0000256" key="1">
    <source>
        <dbReference type="SAM" id="MobiDB-lite"/>
    </source>
</evidence>
<reference evidence="2" key="3">
    <citation type="submission" date="2025-09" db="UniProtKB">
        <authorList>
            <consortium name="Ensembl"/>
        </authorList>
    </citation>
    <scope>IDENTIFICATION</scope>
    <source>
        <strain evidence="2">Thorbecke</strain>
    </source>
</reference>